<keyword evidence="8" id="KW-0547">Nucleotide-binding</keyword>
<protein>
    <recommendedName>
        <fullName evidence="4">Diguanylate cyclase DosC</fullName>
        <ecNumber evidence="3">2.7.7.65</ecNumber>
    </recommendedName>
    <alternativeName>
        <fullName evidence="11">Direct oxygen-sensing cyclase</fullName>
    </alternativeName>
</protein>
<evidence type="ECO:0000256" key="11">
    <source>
        <dbReference type="ARBA" id="ARBA00029839"/>
    </source>
</evidence>
<dbReference type="UniPathway" id="UPA00599"/>
<dbReference type="AlphaFoldDB" id="A0A0A0MAY8"/>
<dbReference type="InterPro" id="IPR000160">
    <property type="entry name" value="GGDEF_dom"/>
</dbReference>
<evidence type="ECO:0000256" key="6">
    <source>
        <dbReference type="ARBA" id="ARBA00022679"/>
    </source>
</evidence>
<dbReference type="Gene3D" id="3.30.70.270">
    <property type="match status" value="1"/>
</dbReference>
<dbReference type="GO" id="GO:0020037">
    <property type="term" value="F:heme binding"/>
    <property type="evidence" value="ECO:0007669"/>
    <property type="project" value="InterPro"/>
</dbReference>
<dbReference type="STRING" id="1385515.GCA_000423325_00502"/>
<evidence type="ECO:0000313" key="16">
    <source>
        <dbReference type="Proteomes" id="UP000030003"/>
    </source>
</evidence>
<dbReference type="GO" id="GO:1902201">
    <property type="term" value="P:negative regulation of bacterial-type flagellum-dependent cell motility"/>
    <property type="evidence" value="ECO:0007669"/>
    <property type="project" value="TreeGrafter"/>
</dbReference>
<dbReference type="NCBIfam" id="TIGR00254">
    <property type="entry name" value="GGDEF"/>
    <property type="match status" value="1"/>
</dbReference>
<comment type="cofactor">
    <cofactor evidence="1">
        <name>Mg(2+)</name>
        <dbReference type="ChEBI" id="CHEBI:18420"/>
    </cofactor>
</comment>
<dbReference type="GO" id="GO:0046872">
    <property type="term" value="F:metal ion binding"/>
    <property type="evidence" value="ECO:0007669"/>
    <property type="project" value="UniProtKB-KW"/>
</dbReference>
<dbReference type="PANTHER" id="PTHR45138">
    <property type="entry name" value="REGULATORY COMPONENTS OF SENSORY TRANSDUCTION SYSTEM"/>
    <property type="match status" value="1"/>
</dbReference>
<dbReference type="PANTHER" id="PTHR45138:SF9">
    <property type="entry name" value="DIGUANYLATE CYCLASE DGCM-RELATED"/>
    <property type="match status" value="1"/>
</dbReference>
<dbReference type="InterPro" id="IPR009050">
    <property type="entry name" value="Globin-like_sf"/>
</dbReference>
<dbReference type="Proteomes" id="UP000030003">
    <property type="component" value="Unassembled WGS sequence"/>
</dbReference>
<evidence type="ECO:0000313" key="15">
    <source>
        <dbReference type="EMBL" id="KGO99669.1"/>
    </source>
</evidence>
<dbReference type="Pfam" id="PF11563">
    <property type="entry name" value="Protoglobin"/>
    <property type="match status" value="1"/>
</dbReference>
<reference evidence="15 16" key="1">
    <citation type="submission" date="2013-08" db="EMBL/GenBank/DDBJ databases">
        <title>Genomic analysis of Lysobacter defluvii.</title>
        <authorList>
            <person name="Wang Q."/>
            <person name="Wang G."/>
        </authorList>
    </citation>
    <scope>NUCLEOTIDE SEQUENCE [LARGE SCALE GENOMIC DNA]</scope>
    <source>
        <strain evidence="15 16">IMMIB APB-9</strain>
    </source>
</reference>
<comment type="caution">
    <text evidence="15">The sequence shown here is derived from an EMBL/GenBank/DDBJ whole genome shotgun (WGS) entry which is preliminary data.</text>
</comment>
<dbReference type="InterPro" id="IPR012292">
    <property type="entry name" value="Globin/Proto"/>
</dbReference>
<dbReference type="InterPro" id="IPR044398">
    <property type="entry name" value="Globin-sensor_dom"/>
</dbReference>
<evidence type="ECO:0000256" key="13">
    <source>
        <dbReference type="SAM" id="MobiDB-lite"/>
    </source>
</evidence>
<dbReference type="SMART" id="SM00267">
    <property type="entry name" value="GGDEF"/>
    <property type="match status" value="1"/>
</dbReference>
<dbReference type="PROSITE" id="PS50887">
    <property type="entry name" value="GGDEF"/>
    <property type="match status" value="1"/>
</dbReference>
<dbReference type="Gene3D" id="1.10.490.10">
    <property type="entry name" value="Globins"/>
    <property type="match status" value="1"/>
</dbReference>
<keyword evidence="7" id="KW-0479">Metal-binding</keyword>
<evidence type="ECO:0000256" key="3">
    <source>
        <dbReference type="ARBA" id="ARBA00012528"/>
    </source>
</evidence>
<evidence type="ECO:0000256" key="5">
    <source>
        <dbReference type="ARBA" id="ARBA00022617"/>
    </source>
</evidence>
<dbReference type="Pfam" id="PF21118">
    <property type="entry name" value="DosC_2nd"/>
    <property type="match status" value="1"/>
</dbReference>
<comment type="catalytic activity">
    <reaction evidence="12">
        <text>2 GTP = 3',3'-c-di-GMP + 2 diphosphate</text>
        <dbReference type="Rhea" id="RHEA:24898"/>
        <dbReference type="ChEBI" id="CHEBI:33019"/>
        <dbReference type="ChEBI" id="CHEBI:37565"/>
        <dbReference type="ChEBI" id="CHEBI:58805"/>
        <dbReference type="EC" id="2.7.7.65"/>
    </reaction>
</comment>
<dbReference type="InterPro" id="IPR048442">
    <property type="entry name" value="DosC_2nd"/>
</dbReference>
<dbReference type="OrthoDB" id="9803824at2"/>
<evidence type="ECO:0000256" key="1">
    <source>
        <dbReference type="ARBA" id="ARBA00001946"/>
    </source>
</evidence>
<dbReference type="GO" id="GO:0005886">
    <property type="term" value="C:plasma membrane"/>
    <property type="evidence" value="ECO:0007669"/>
    <property type="project" value="TreeGrafter"/>
</dbReference>
<sequence length="480" mass="53204">MEQSASRAEHDEPTGPSIADDPQLANAWRALLRSARPEIPPLFARVAERTLPDMADHFYGGMMSDPRASRFLSVEKVRDRLKPSMQNWLREVLTATAGDVDSLVARQRVVGDVHARIGIPVDLVSRGARELKNRLYHRIEELADDPGLALSASVLVSHSVDLALEIMTQAYVSARERSNAIDASYRLFSLIQNISTERERQRALLLDWENALLYAIAGRTSTSADDCGLRRSEFGLWFTHKALPSFGHTDETREIVSLMDGIDAKLREMLPACDAPAVRQELLGDVRTSVARIRSMMGLIFENIGDLEAGRDALTSLLNRRFLPTVLRREIEHCRRSGNGFAVLLLDLDHFKPINDRHGHEAGDRALHHLATVLTQATRGSDYLFRYGGEEFVAVLGSVNQQQALTIAENLRQRVATSPAMLTDGTTLPLTVSIGVAMHDGHPDYERLLARADAAMYQAKKRGRDCVVLAVDDLPDPPGA</sequence>
<dbReference type="InterPro" id="IPR043128">
    <property type="entry name" value="Rev_trsase/Diguanyl_cyclase"/>
</dbReference>
<keyword evidence="16" id="KW-1185">Reference proteome</keyword>
<evidence type="ECO:0000256" key="8">
    <source>
        <dbReference type="ARBA" id="ARBA00022741"/>
    </source>
</evidence>
<evidence type="ECO:0000256" key="10">
    <source>
        <dbReference type="ARBA" id="ARBA00023004"/>
    </source>
</evidence>
<feature type="region of interest" description="Disordered" evidence="13">
    <location>
        <begin position="1"/>
        <end position="22"/>
    </location>
</feature>
<accession>A0A0A0MAY8</accession>
<organism evidence="15 16">
    <name type="scientific">Lysobacter defluvii IMMIB APB-9 = DSM 18482</name>
    <dbReference type="NCBI Taxonomy" id="1385515"/>
    <lineage>
        <taxon>Bacteria</taxon>
        <taxon>Pseudomonadati</taxon>
        <taxon>Pseudomonadota</taxon>
        <taxon>Gammaproteobacteria</taxon>
        <taxon>Lysobacterales</taxon>
        <taxon>Lysobacteraceae</taxon>
        <taxon>Novilysobacter</taxon>
    </lineage>
</organism>
<evidence type="ECO:0000256" key="9">
    <source>
        <dbReference type="ARBA" id="ARBA00022842"/>
    </source>
</evidence>
<gene>
    <name evidence="15" type="ORF">N791_11305</name>
</gene>
<dbReference type="InterPro" id="IPR039435">
    <property type="entry name" value="DosC_GS"/>
</dbReference>
<dbReference type="EC" id="2.7.7.65" evidence="3"/>
<proteinExistence type="predicted"/>
<evidence type="ECO:0000256" key="7">
    <source>
        <dbReference type="ARBA" id="ARBA00022723"/>
    </source>
</evidence>
<evidence type="ECO:0000259" key="14">
    <source>
        <dbReference type="PROSITE" id="PS50887"/>
    </source>
</evidence>
<keyword evidence="6" id="KW-0808">Transferase</keyword>
<dbReference type="SUPFAM" id="SSF46458">
    <property type="entry name" value="Globin-like"/>
    <property type="match status" value="1"/>
</dbReference>
<evidence type="ECO:0000256" key="12">
    <source>
        <dbReference type="ARBA" id="ARBA00034247"/>
    </source>
</evidence>
<evidence type="ECO:0000256" key="2">
    <source>
        <dbReference type="ARBA" id="ARBA00001971"/>
    </source>
</evidence>
<dbReference type="GO" id="GO:0052621">
    <property type="term" value="F:diguanylate cyclase activity"/>
    <property type="evidence" value="ECO:0007669"/>
    <property type="project" value="UniProtKB-EC"/>
</dbReference>
<name>A0A0A0MAY8_9GAMM</name>
<dbReference type="GO" id="GO:0000166">
    <property type="term" value="F:nucleotide binding"/>
    <property type="evidence" value="ECO:0007669"/>
    <property type="project" value="UniProtKB-KW"/>
</dbReference>
<keyword evidence="10" id="KW-0408">Iron</keyword>
<dbReference type="GO" id="GO:0019825">
    <property type="term" value="F:oxygen binding"/>
    <property type="evidence" value="ECO:0007669"/>
    <property type="project" value="InterPro"/>
</dbReference>
<evidence type="ECO:0000256" key="4">
    <source>
        <dbReference type="ARBA" id="ARBA00015125"/>
    </source>
</evidence>
<feature type="domain" description="GGDEF" evidence="14">
    <location>
        <begin position="339"/>
        <end position="472"/>
    </location>
</feature>
<dbReference type="InterPro" id="IPR050469">
    <property type="entry name" value="Diguanylate_Cyclase"/>
</dbReference>
<dbReference type="FunFam" id="3.30.70.270:FF:000001">
    <property type="entry name" value="Diguanylate cyclase domain protein"/>
    <property type="match status" value="1"/>
</dbReference>
<dbReference type="CDD" id="cd01949">
    <property type="entry name" value="GGDEF"/>
    <property type="match status" value="1"/>
</dbReference>
<dbReference type="InterPro" id="IPR029787">
    <property type="entry name" value="Nucleotide_cyclase"/>
</dbReference>
<dbReference type="EMBL" id="AVBH01000007">
    <property type="protein sequence ID" value="KGO99669.1"/>
    <property type="molecule type" value="Genomic_DNA"/>
</dbReference>
<keyword evidence="9" id="KW-0460">Magnesium</keyword>
<dbReference type="Pfam" id="PF00990">
    <property type="entry name" value="GGDEF"/>
    <property type="match status" value="1"/>
</dbReference>
<dbReference type="eggNOG" id="COG3706">
    <property type="taxonomic scope" value="Bacteria"/>
</dbReference>
<dbReference type="GO" id="GO:0043709">
    <property type="term" value="P:cell adhesion involved in single-species biofilm formation"/>
    <property type="evidence" value="ECO:0007669"/>
    <property type="project" value="TreeGrafter"/>
</dbReference>
<dbReference type="CDD" id="cd14757">
    <property type="entry name" value="GS_EcDosC-like_GGDEF"/>
    <property type="match status" value="1"/>
</dbReference>
<dbReference type="RefSeq" id="WP_027069027.1">
    <property type="nucleotide sequence ID" value="NZ_AUHT01000005.1"/>
</dbReference>
<comment type="cofactor">
    <cofactor evidence="2">
        <name>heme</name>
        <dbReference type="ChEBI" id="CHEBI:30413"/>
    </cofactor>
</comment>
<dbReference type="SUPFAM" id="SSF55073">
    <property type="entry name" value="Nucleotide cyclase"/>
    <property type="match status" value="1"/>
</dbReference>
<keyword evidence="5" id="KW-0349">Heme</keyword>